<feature type="chain" id="PRO_5039213365" evidence="1">
    <location>
        <begin position="25"/>
        <end position="541"/>
    </location>
</feature>
<dbReference type="AlphaFoldDB" id="A0A852V142"/>
<keyword evidence="3" id="KW-1185">Reference proteome</keyword>
<proteinExistence type="predicted"/>
<evidence type="ECO:0000256" key="1">
    <source>
        <dbReference type="SAM" id="SignalP"/>
    </source>
</evidence>
<dbReference type="PROSITE" id="PS51257">
    <property type="entry name" value="PROKAR_LIPOPROTEIN"/>
    <property type="match status" value="1"/>
</dbReference>
<accession>A0A852V142</accession>
<keyword evidence="1" id="KW-0732">Signal</keyword>
<gene>
    <name evidence="2" type="ORF">HDA43_004400</name>
</gene>
<sequence>MSMSMSRRGFLGLALAGATAAGLAACGGEGGGAAGAGKGGADLSRKLRLPTYTPAKIPTPDLPIDAGQDPSYLKYPEQLVRSVPAPPGDGSRITALTQTWDVAPPGADKSAYLQELGKRLNAQWDMNIVVGEGYPDKFNAIIASDDLPDLVWFPPNQGLQRVPELLEAKFHDLTPHLAGDAIKKYPNLANLGDVAWKSAVTNGKIFGVAVSYSRFGQVYLVNQDFWRPVGGIGFTGADDFFQKSVQLLDAKRNRYVLEPAYVNHVHMFSQWYGAPNTWRLTGGKLVHQYETPEYQAALEFAVKCFKAGLFWPDATLATTKEKVANGQLGAYVESFPGFYNDARTQKYELGAIVPFAATPDAKPVYNAGLGSVGFTAISKKADPKRVEMLLNVLNFMAAPFGTEENQLVNYGVEGVHFTRKDGELTFTDRGAAEVPATQQPISFVIGSPSAIYLPGKPEGTRLIHDFETKVAPMLQERVTTGHFSDTFTTKGGELSTMGSDMVVDVVTGRKPLSAWQGFVKKWMDRGGAAMKAEYEASIARG</sequence>
<dbReference type="Proteomes" id="UP000576393">
    <property type="component" value="Unassembled WGS sequence"/>
</dbReference>
<dbReference type="InterPro" id="IPR006311">
    <property type="entry name" value="TAT_signal"/>
</dbReference>
<reference evidence="2 3" key="1">
    <citation type="submission" date="2020-07" db="EMBL/GenBank/DDBJ databases">
        <title>Sequencing the genomes of 1000 actinobacteria strains.</title>
        <authorList>
            <person name="Klenk H.-P."/>
        </authorList>
    </citation>
    <scope>NUCLEOTIDE SEQUENCE [LARGE SCALE GENOMIC DNA]</scope>
    <source>
        <strain evidence="2 3">DSM 45763</strain>
    </source>
</reference>
<dbReference type="PROSITE" id="PS51318">
    <property type="entry name" value="TAT"/>
    <property type="match status" value="1"/>
</dbReference>
<name>A0A852V142_9ACTN</name>
<protein>
    <submittedName>
        <fullName evidence="2">Putative aldouronate transport system substrate-binding protein</fullName>
    </submittedName>
</protein>
<dbReference type="Gene3D" id="3.40.190.10">
    <property type="entry name" value="Periplasmic binding protein-like II"/>
    <property type="match status" value="2"/>
</dbReference>
<feature type="signal peptide" evidence="1">
    <location>
        <begin position="1"/>
        <end position="24"/>
    </location>
</feature>
<evidence type="ECO:0000313" key="2">
    <source>
        <dbReference type="EMBL" id="NYF42199.1"/>
    </source>
</evidence>
<evidence type="ECO:0000313" key="3">
    <source>
        <dbReference type="Proteomes" id="UP000576393"/>
    </source>
</evidence>
<dbReference type="RefSeq" id="WP_179824621.1">
    <property type="nucleotide sequence ID" value="NZ_JACCCO010000002.1"/>
</dbReference>
<dbReference type="SUPFAM" id="SSF53850">
    <property type="entry name" value="Periplasmic binding protein-like II"/>
    <property type="match status" value="1"/>
</dbReference>
<organism evidence="2 3">
    <name type="scientific">Streptosporangium sandarakinum</name>
    <dbReference type="NCBI Taxonomy" id="1260955"/>
    <lineage>
        <taxon>Bacteria</taxon>
        <taxon>Bacillati</taxon>
        <taxon>Actinomycetota</taxon>
        <taxon>Actinomycetes</taxon>
        <taxon>Streptosporangiales</taxon>
        <taxon>Streptosporangiaceae</taxon>
        <taxon>Streptosporangium</taxon>
    </lineage>
</organism>
<comment type="caution">
    <text evidence="2">The sequence shown here is derived from an EMBL/GenBank/DDBJ whole genome shotgun (WGS) entry which is preliminary data.</text>
</comment>
<dbReference type="EMBL" id="JACCCO010000002">
    <property type="protein sequence ID" value="NYF42199.1"/>
    <property type="molecule type" value="Genomic_DNA"/>
</dbReference>